<dbReference type="AlphaFoldDB" id="A0A0D8JDQ3"/>
<evidence type="ECO:0000256" key="1">
    <source>
        <dbReference type="ARBA" id="ARBA00004370"/>
    </source>
</evidence>
<evidence type="ECO:0000313" key="9">
    <source>
        <dbReference type="EMBL" id="KJF44829.1"/>
    </source>
</evidence>
<dbReference type="InterPro" id="IPR001901">
    <property type="entry name" value="Translocase_SecE/Sec61-g"/>
</dbReference>
<dbReference type="GO" id="GO:0003746">
    <property type="term" value="F:translation elongation factor activity"/>
    <property type="evidence" value="ECO:0007669"/>
    <property type="project" value="UniProtKB-KW"/>
</dbReference>
<evidence type="ECO:0000256" key="8">
    <source>
        <dbReference type="HAMAP-Rule" id="MF_00422"/>
    </source>
</evidence>
<dbReference type="GO" id="GO:0043952">
    <property type="term" value="P:protein transport by the Sec complex"/>
    <property type="evidence" value="ECO:0007669"/>
    <property type="project" value="UniProtKB-UniRule"/>
</dbReference>
<keyword evidence="10" id="KW-1185">Reference proteome</keyword>
<reference evidence="9 10" key="1">
    <citation type="submission" date="2014-09" db="EMBL/GenBank/DDBJ databases">
        <title>Draft Genome Sequence of Draconibacterium sp. JN14CK-3.</title>
        <authorList>
            <person name="Dong C."/>
            <person name="Lai Q."/>
            <person name="Shao Z."/>
        </authorList>
    </citation>
    <scope>NUCLEOTIDE SEQUENCE [LARGE SCALE GENOMIC DNA]</scope>
    <source>
        <strain evidence="9 10">JN14CK-3</strain>
    </source>
</reference>
<comment type="subcellular location">
    <subcellularLocation>
        <location evidence="8">Cell membrane</location>
        <topology evidence="8">Single-pass membrane protein</topology>
    </subcellularLocation>
    <subcellularLocation>
        <location evidence="1">Membrane</location>
    </subcellularLocation>
</comment>
<dbReference type="GO" id="GO:0009306">
    <property type="term" value="P:protein secretion"/>
    <property type="evidence" value="ECO:0007669"/>
    <property type="project" value="UniProtKB-UniRule"/>
</dbReference>
<comment type="subunit">
    <text evidence="8">Component of the Sec protein translocase complex. Heterotrimer consisting of SecY, SecE and SecG subunits. The heterotrimers can form oligomers, although 1 heterotrimer is thought to be able to translocate proteins. Interacts with the ribosome. Interacts with SecDF, and other proteins may be involved. Interacts with SecA.</text>
</comment>
<evidence type="ECO:0000256" key="5">
    <source>
        <dbReference type="ARBA" id="ARBA00022989"/>
    </source>
</evidence>
<dbReference type="InterPro" id="IPR038379">
    <property type="entry name" value="SecE_sf"/>
</dbReference>
<dbReference type="Proteomes" id="UP000032544">
    <property type="component" value="Unassembled WGS sequence"/>
</dbReference>
<sequence>MKLKVYIQEAYDELVHKVTWPTWKELQSSALVVMIASFIISLVIFVMDLSFRNIMDFIYGLFY</sequence>
<keyword evidence="4 8" id="KW-0653">Protein transport</keyword>
<dbReference type="GO" id="GO:0065002">
    <property type="term" value="P:intracellular protein transmembrane transport"/>
    <property type="evidence" value="ECO:0007669"/>
    <property type="project" value="UniProtKB-UniRule"/>
</dbReference>
<keyword evidence="3 8" id="KW-0812">Transmembrane</keyword>
<keyword evidence="7 8" id="KW-0472">Membrane</keyword>
<evidence type="ECO:0000256" key="2">
    <source>
        <dbReference type="ARBA" id="ARBA00022448"/>
    </source>
</evidence>
<accession>A0A0D8JDQ3</accession>
<dbReference type="Gene3D" id="1.20.5.1030">
    <property type="entry name" value="Preprotein translocase secy subunit"/>
    <property type="match status" value="1"/>
</dbReference>
<dbReference type="GO" id="GO:0005886">
    <property type="term" value="C:plasma membrane"/>
    <property type="evidence" value="ECO:0007669"/>
    <property type="project" value="UniProtKB-SubCell"/>
</dbReference>
<dbReference type="NCBIfam" id="TIGR00964">
    <property type="entry name" value="secE_bact"/>
    <property type="match status" value="1"/>
</dbReference>
<evidence type="ECO:0000256" key="4">
    <source>
        <dbReference type="ARBA" id="ARBA00022927"/>
    </source>
</evidence>
<comment type="function">
    <text evidence="8">Essential subunit of the Sec protein translocation channel SecYEG. Clamps together the 2 halves of SecY. May contact the channel plug during translocation.</text>
</comment>
<comment type="caution">
    <text evidence="9">The sequence shown here is derived from an EMBL/GenBank/DDBJ whole genome shotgun (WGS) entry which is preliminary data.</text>
</comment>
<keyword evidence="2 8" id="KW-0813">Transport</keyword>
<evidence type="ECO:0000256" key="3">
    <source>
        <dbReference type="ARBA" id="ARBA00022692"/>
    </source>
</evidence>
<comment type="similarity">
    <text evidence="8">Belongs to the SecE/SEC61-gamma family.</text>
</comment>
<dbReference type="OrthoDB" id="9810735at2"/>
<dbReference type="EMBL" id="JRHC01000001">
    <property type="protein sequence ID" value="KJF44829.1"/>
    <property type="molecule type" value="Genomic_DNA"/>
</dbReference>
<name>A0A0D8JDQ3_9BACT</name>
<organism evidence="9 10">
    <name type="scientific">Draconibacterium sediminis</name>
    <dbReference type="NCBI Taxonomy" id="1544798"/>
    <lineage>
        <taxon>Bacteria</taxon>
        <taxon>Pseudomonadati</taxon>
        <taxon>Bacteroidota</taxon>
        <taxon>Bacteroidia</taxon>
        <taxon>Marinilabiliales</taxon>
        <taxon>Prolixibacteraceae</taxon>
        <taxon>Draconibacterium</taxon>
    </lineage>
</organism>
<keyword evidence="9" id="KW-0251">Elongation factor</keyword>
<dbReference type="InterPro" id="IPR005807">
    <property type="entry name" value="SecE_bac"/>
</dbReference>
<keyword evidence="5 8" id="KW-1133">Transmembrane helix</keyword>
<dbReference type="RefSeq" id="WP_045026357.1">
    <property type="nucleotide sequence ID" value="NZ_CAJXKZ010000003.1"/>
</dbReference>
<proteinExistence type="inferred from homology"/>
<dbReference type="STRING" id="1544798.LH29_05160"/>
<keyword evidence="6 8" id="KW-0811">Translocation</keyword>
<evidence type="ECO:0000313" key="10">
    <source>
        <dbReference type="Proteomes" id="UP000032544"/>
    </source>
</evidence>
<keyword evidence="8" id="KW-1003">Cell membrane</keyword>
<evidence type="ECO:0000256" key="7">
    <source>
        <dbReference type="ARBA" id="ARBA00023136"/>
    </source>
</evidence>
<dbReference type="GO" id="GO:0006605">
    <property type="term" value="P:protein targeting"/>
    <property type="evidence" value="ECO:0007669"/>
    <property type="project" value="UniProtKB-UniRule"/>
</dbReference>
<gene>
    <name evidence="8" type="primary">secE</name>
    <name evidence="9" type="ORF">LH29_05160</name>
</gene>
<keyword evidence="9" id="KW-0648">Protein biosynthesis</keyword>
<protein>
    <recommendedName>
        <fullName evidence="8">Protein translocase subunit SecE</fullName>
    </recommendedName>
</protein>
<dbReference type="HAMAP" id="MF_00422">
    <property type="entry name" value="SecE"/>
    <property type="match status" value="1"/>
</dbReference>
<feature type="transmembrane region" description="Helical" evidence="8">
    <location>
        <begin position="30"/>
        <end position="51"/>
    </location>
</feature>
<dbReference type="GO" id="GO:0008320">
    <property type="term" value="F:protein transmembrane transporter activity"/>
    <property type="evidence" value="ECO:0007669"/>
    <property type="project" value="UniProtKB-UniRule"/>
</dbReference>
<dbReference type="Pfam" id="PF00584">
    <property type="entry name" value="SecE"/>
    <property type="match status" value="1"/>
</dbReference>
<evidence type="ECO:0000256" key="6">
    <source>
        <dbReference type="ARBA" id="ARBA00023010"/>
    </source>
</evidence>